<gene>
    <name evidence="2" type="ORF">EV186_106267</name>
</gene>
<dbReference type="GO" id="GO:0016020">
    <property type="term" value="C:membrane"/>
    <property type="evidence" value="ECO:0007669"/>
    <property type="project" value="TreeGrafter"/>
</dbReference>
<dbReference type="SUPFAM" id="SSF53474">
    <property type="entry name" value="alpha/beta-Hydrolases"/>
    <property type="match status" value="1"/>
</dbReference>
<protein>
    <submittedName>
        <fullName evidence="2">Pimeloyl-ACP methyl ester carboxylesterase</fullName>
    </submittedName>
</protein>
<feature type="domain" description="AB hydrolase-1" evidence="1">
    <location>
        <begin position="34"/>
        <end position="283"/>
    </location>
</feature>
<accession>A0A4R6S3K5</accession>
<dbReference type="InterPro" id="IPR050266">
    <property type="entry name" value="AB_hydrolase_sf"/>
</dbReference>
<dbReference type="EMBL" id="SNXZ01000006">
    <property type="protein sequence ID" value="TDP93873.1"/>
    <property type="molecule type" value="Genomic_DNA"/>
</dbReference>
<dbReference type="AlphaFoldDB" id="A0A4R6S3K5"/>
<dbReference type="PANTHER" id="PTHR43798">
    <property type="entry name" value="MONOACYLGLYCEROL LIPASE"/>
    <property type="match status" value="1"/>
</dbReference>
<dbReference type="Proteomes" id="UP000295444">
    <property type="component" value="Unassembled WGS sequence"/>
</dbReference>
<dbReference type="InterPro" id="IPR000073">
    <property type="entry name" value="AB_hydrolase_1"/>
</dbReference>
<name>A0A4R6S3K5_LABRH</name>
<dbReference type="RefSeq" id="WP_243754363.1">
    <property type="nucleotide sequence ID" value="NZ_SNXZ01000006.1"/>
</dbReference>
<dbReference type="PANTHER" id="PTHR43798:SF33">
    <property type="entry name" value="HYDROLASE, PUTATIVE (AFU_ORTHOLOGUE AFUA_2G14860)-RELATED"/>
    <property type="match status" value="1"/>
</dbReference>
<evidence type="ECO:0000313" key="2">
    <source>
        <dbReference type="EMBL" id="TDP93873.1"/>
    </source>
</evidence>
<organism evidence="2 3">
    <name type="scientific">Labedaea rhizosphaerae</name>
    <dbReference type="NCBI Taxonomy" id="598644"/>
    <lineage>
        <taxon>Bacteria</taxon>
        <taxon>Bacillati</taxon>
        <taxon>Actinomycetota</taxon>
        <taxon>Actinomycetes</taxon>
        <taxon>Pseudonocardiales</taxon>
        <taxon>Pseudonocardiaceae</taxon>
        <taxon>Labedaea</taxon>
    </lineage>
</organism>
<dbReference type="Gene3D" id="3.40.50.1820">
    <property type="entry name" value="alpha/beta hydrolase"/>
    <property type="match status" value="1"/>
</dbReference>
<dbReference type="InterPro" id="IPR029058">
    <property type="entry name" value="AB_hydrolase_fold"/>
</dbReference>
<sequence>MVVAQVPAAVPFLTSDGVRLALLDSGPADAPVTVVFVHGWTSDSTTWDDVLPLLTAPVRTIRFDLRGHGGSDPAPPGTATIERLGADLAELVEERVPDGKLVLVGHSMGAMAVMALAEQRPELVEKRVAGVLLFSGAAAGLADATFGLPRWVLAGEQKLTARLARVSRPVIARRTAALRPGVRWLAFGRRPSRAHVAKAARQFGRAHPASMAGFRVSLTEHDRLAALAALRCVPVVVLSGSRDRLCTPAQARAIAAELPSATFVAFPEAGHMLPFERPAELARHIDRLAAPH</sequence>
<keyword evidence="3" id="KW-1185">Reference proteome</keyword>
<dbReference type="Pfam" id="PF12697">
    <property type="entry name" value="Abhydrolase_6"/>
    <property type="match status" value="1"/>
</dbReference>
<comment type="caution">
    <text evidence="2">The sequence shown here is derived from an EMBL/GenBank/DDBJ whole genome shotgun (WGS) entry which is preliminary data.</text>
</comment>
<dbReference type="GO" id="GO:0003824">
    <property type="term" value="F:catalytic activity"/>
    <property type="evidence" value="ECO:0007669"/>
    <property type="project" value="InterPro"/>
</dbReference>
<reference evidence="2 3" key="1">
    <citation type="submission" date="2019-03" db="EMBL/GenBank/DDBJ databases">
        <title>Genomic Encyclopedia of Type Strains, Phase IV (KMG-IV): sequencing the most valuable type-strain genomes for metagenomic binning, comparative biology and taxonomic classification.</title>
        <authorList>
            <person name="Goeker M."/>
        </authorList>
    </citation>
    <scope>NUCLEOTIDE SEQUENCE [LARGE SCALE GENOMIC DNA]</scope>
    <source>
        <strain evidence="2 3">DSM 45361</strain>
    </source>
</reference>
<evidence type="ECO:0000259" key="1">
    <source>
        <dbReference type="Pfam" id="PF12697"/>
    </source>
</evidence>
<proteinExistence type="predicted"/>
<evidence type="ECO:0000313" key="3">
    <source>
        <dbReference type="Proteomes" id="UP000295444"/>
    </source>
</evidence>
<dbReference type="PRINTS" id="PR00412">
    <property type="entry name" value="EPOXHYDRLASE"/>
</dbReference>
<dbReference type="InterPro" id="IPR000639">
    <property type="entry name" value="Epox_hydrolase-like"/>
</dbReference>